<comment type="caution">
    <text evidence="1">The sequence shown here is derived from an EMBL/GenBank/DDBJ whole genome shotgun (WGS) entry which is preliminary data.</text>
</comment>
<keyword evidence="2" id="KW-1185">Reference proteome</keyword>
<organism evidence="1 2">
    <name type="scientific">Portunus trituberculatus</name>
    <name type="common">Swimming crab</name>
    <name type="synonym">Neptunus trituberculatus</name>
    <dbReference type="NCBI Taxonomy" id="210409"/>
    <lineage>
        <taxon>Eukaryota</taxon>
        <taxon>Metazoa</taxon>
        <taxon>Ecdysozoa</taxon>
        <taxon>Arthropoda</taxon>
        <taxon>Crustacea</taxon>
        <taxon>Multicrustacea</taxon>
        <taxon>Malacostraca</taxon>
        <taxon>Eumalacostraca</taxon>
        <taxon>Eucarida</taxon>
        <taxon>Decapoda</taxon>
        <taxon>Pleocyemata</taxon>
        <taxon>Brachyura</taxon>
        <taxon>Eubrachyura</taxon>
        <taxon>Portunoidea</taxon>
        <taxon>Portunidae</taxon>
        <taxon>Portuninae</taxon>
        <taxon>Portunus</taxon>
    </lineage>
</organism>
<evidence type="ECO:0000313" key="2">
    <source>
        <dbReference type="Proteomes" id="UP000324222"/>
    </source>
</evidence>
<evidence type="ECO:0000313" key="1">
    <source>
        <dbReference type="EMBL" id="MPC73703.1"/>
    </source>
</evidence>
<gene>
    <name evidence="1" type="ORF">E2C01_068040</name>
</gene>
<dbReference type="Proteomes" id="UP000324222">
    <property type="component" value="Unassembled WGS sequence"/>
</dbReference>
<proteinExistence type="predicted"/>
<accession>A0A5B7HUQ8</accession>
<protein>
    <submittedName>
        <fullName evidence="1">Uncharacterized protein</fullName>
    </submittedName>
</protein>
<sequence length="78" mass="8860">MPPPLPTSHSLPFPPLPYPIPPLLTASIKESRNASSKPHIRHSSVRYFNDITRATIPERRPIRTFVIAHRNISFGPLR</sequence>
<dbReference type="AlphaFoldDB" id="A0A5B7HUQ8"/>
<name>A0A5B7HUQ8_PORTR</name>
<reference evidence="1 2" key="1">
    <citation type="submission" date="2019-05" db="EMBL/GenBank/DDBJ databases">
        <title>Another draft genome of Portunus trituberculatus and its Hox gene families provides insights of decapod evolution.</title>
        <authorList>
            <person name="Jeong J.-H."/>
            <person name="Song I."/>
            <person name="Kim S."/>
            <person name="Choi T."/>
            <person name="Kim D."/>
            <person name="Ryu S."/>
            <person name="Kim W."/>
        </authorList>
    </citation>
    <scope>NUCLEOTIDE SEQUENCE [LARGE SCALE GENOMIC DNA]</scope>
    <source>
        <tissue evidence="1">Muscle</tissue>
    </source>
</reference>
<dbReference type="EMBL" id="VSRR010037348">
    <property type="protein sequence ID" value="MPC73703.1"/>
    <property type="molecule type" value="Genomic_DNA"/>
</dbReference>